<dbReference type="NCBIfam" id="TIGR00678">
    <property type="entry name" value="holB"/>
    <property type="match status" value="1"/>
</dbReference>
<evidence type="ECO:0000313" key="10">
    <source>
        <dbReference type="Proteomes" id="UP000322981"/>
    </source>
</evidence>
<evidence type="ECO:0000256" key="4">
    <source>
        <dbReference type="ARBA" id="ARBA00022695"/>
    </source>
</evidence>
<keyword evidence="5" id="KW-0235">DNA replication</keyword>
<dbReference type="Pfam" id="PF13177">
    <property type="entry name" value="DNA_pol3_delta2"/>
    <property type="match status" value="1"/>
</dbReference>
<dbReference type="GO" id="GO:0008408">
    <property type="term" value="F:3'-5' exonuclease activity"/>
    <property type="evidence" value="ECO:0007669"/>
    <property type="project" value="InterPro"/>
</dbReference>
<keyword evidence="10" id="KW-1185">Reference proteome</keyword>
<dbReference type="InterPro" id="IPR027417">
    <property type="entry name" value="P-loop_NTPase"/>
</dbReference>
<dbReference type="InterPro" id="IPR015199">
    <property type="entry name" value="DNA_pol_III_delta_C"/>
</dbReference>
<reference evidence="9 10" key="1">
    <citation type="submission" date="2019-09" db="EMBL/GenBank/DDBJ databases">
        <title>Whole-genome sequence of the purple sulfur bacterium Thiohalocapsa marina DSM 19078.</title>
        <authorList>
            <person name="Kyndt J.A."/>
            <person name="Meyer T.E."/>
        </authorList>
    </citation>
    <scope>NUCLEOTIDE SEQUENCE [LARGE SCALE GENOMIC DNA]</scope>
    <source>
        <strain evidence="9 10">DSM 19078</strain>
    </source>
</reference>
<organism evidence="9 10">
    <name type="scientific">Thiohalocapsa marina</name>
    <dbReference type="NCBI Taxonomy" id="424902"/>
    <lineage>
        <taxon>Bacteria</taxon>
        <taxon>Pseudomonadati</taxon>
        <taxon>Pseudomonadota</taxon>
        <taxon>Gammaproteobacteria</taxon>
        <taxon>Chromatiales</taxon>
        <taxon>Chromatiaceae</taxon>
        <taxon>Thiohalocapsa</taxon>
    </lineage>
</organism>
<evidence type="ECO:0000313" key="9">
    <source>
        <dbReference type="EMBL" id="KAA6186327.1"/>
    </source>
</evidence>
<dbReference type="PANTHER" id="PTHR11669">
    <property type="entry name" value="REPLICATION FACTOR C / DNA POLYMERASE III GAMMA-TAU SUBUNIT"/>
    <property type="match status" value="1"/>
</dbReference>
<feature type="domain" description="DNA polymerase III delta subunit C-terminal" evidence="8">
    <location>
        <begin position="240"/>
        <end position="352"/>
    </location>
</feature>
<proteinExistence type="predicted"/>
<keyword evidence="3 9" id="KW-0808">Transferase</keyword>
<keyword evidence="4 9" id="KW-0548">Nucleotidyltransferase</keyword>
<evidence type="ECO:0000259" key="8">
    <source>
        <dbReference type="Pfam" id="PF09115"/>
    </source>
</evidence>
<dbReference type="EC" id="2.7.7.7" evidence="1"/>
<dbReference type="InterPro" id="IPR004622">
    <property type="entry name" value="DNA_pol_HolB"/>
</dbReference>
<comment type="catalytic activity">
    <reaction evidence="7">
        <text>DNA(n) + a 2'-deoxyribonucleoside 5'-triphosphate = DNA(n+1) + diphosphate</text>
        <dbReference type="Rhea" id="RHEA:22508"/>
        <dbReference type="Rhea" id="RHEA-COMP:17339"/>
        <dbReference type="Rhea" id="RHEA-COMP:17340"/>
        <dbReference type="ChEBI" id="CHEBI:33019"/>
        <dbReference type="ChEBI" id="CHEBI:61560"/>
        <dbReference type="ChEBI" id="CHEBI:173112"/>
        <dbReference type="EC" id="2.7.7.7"/>
    </reaction>
</comment>
<dbReference type="OrthoDB" id="9811073at2"/>
<dbReference type="GO" id="GO:0006261">
    <property type="term" value="P:DNA-templated DNA replication"/>
    <property type="evidence" value="ECO:0007669"/>
    <property type="project" value="TreeGrafter"/>
</dbReference>
<evidence type="ECO:0000256" key="1">
    <source>
        <dbReference type="ARBA" id="ARBA00012417"/>
    </source>
</evidence>
<dbReference type="NCBIfam" id="NF004310">
    <property type="entry name" value="PRK05707.1"/>
    <property type="match status" value="1"/>
</dbReference>
<gene>
    <name evidence="9" type="ORF">F2Q65_05900</name>
</gene>
<evidence type="ECO:0000256" key="3">
    <source>
        <dbReference type="ARBA" id="ARBA00022679"/>
    </source>
</evidence>
<evidence type="ECO:0000256" key="6">
    <source>
        <dbReference type="ARBA" id="ARBA00022932"/>
    </source>
</evidence>
<dbReference type="GO" id="GO:0003887">
    <property type="term" value="F:DNA-directed DNA polymerase activity"/>
    <property type="evidence" value="ECO:0007669"/>
    <property type="project" value="UniProtKB-KW"/>
</dbReference>
<dbReference type="Gene3D" id="3.40.50.300">
    <property type="entry name" value="P-loop containing nucleotide triphosphate hydrolases"/>
    <property type="match status" value="1"/>
</dbReference>
<evidence type="ECO:0000256" key="2">
    <source>
        <dbReference type="ARBA" id="ARBA00014363"/>
    </source>
</evidence>
<dbReference type="GO" id="GO:0003677">
    <property type="term" value="F:DNA binding"/>
    <property type="evidence" value="ECO:0007669"/>
    <property type="project" value="InterPro"/>
</dbReference>
<dbReference type="Gene3D" id="1.20.272.10">
    <property type="match status" value="1"/>
</dbReference>
<evidence type="ECO:0000256" key="7">
    <source>
        <dbReference type="ARBA" id="ARBA00049244"/>
    </source>
</evidence>
<dbReference type="RefSeq" id="WP_150091369.1">
    <property type="nucleotide sequence ID" value="NZ_JBFUOH010000027.1"/>
</dbReference>
<keyword evidence="6" id="KW-0239">DNA-directed DNA polymerase</keyword>
<comment type="caution">
    <text evidence="9">The sequence shown here is derived from an EMBL/GenBank/DDBJ whole genome shotgun (WGS) entry which is preliminary data.</text>
</comment>
<dbReference type="AlphaFoldDB" id="A0A5M8FNF3"/>
<name>A0A5M8FNF3_9GAMM</name>
<accession>A0A5M8FNF3</accession>
<sequence length="363" mass="39196">MARPSRPASQAATAAGPARDATLGPWIDAELPPWFATQWQQLQAARQQGRLGHALLFAGPAGIGKRRFADLFSASLLCAAADAQGMPCGQCAECRLLQAGNHPDLIRLQPDADAKSGEIKAEAVRALCSHQALTANRADRAILQIAPAEAMNAFAANSLLKTLEEPTDSTLLVLISEDWSRLPATILSRCHRLTLSAPAAAEAVAWVAERLQGHTREQIALLLQLAHGAPLRALALAEGDHLQARDAAFDQFRGVAQGRIDPVAAAAAWQRQDAEALLDWLAGWVSDLLRLGQDEAAAYLNNPDKRGMLAPLVAGIEPAALHRYLQQVLRFRALSRSSANKQLLFESLLVHWARLRTLYRTTG</sequence>
<dbReference type="Pfam" id="PF09115">
    <property type="entry name" value="DNApol3-delta_C"/>
    <property type="match status" value="1"/>
</dbReference>
<evidence type="ECO:0000256" key="5">
    <source>
        <dbReference type="ARBA" id="ARBA00022705"/>
    </source>
</evidence>
<dbReference type="EMBL" id="VWXX01000005">
    <property type="protein sequence ID" value="KAA6186327.1"/>
    <property type="molecule type" value="Genomic_DNA"/>
</dbReference>
<dbReference type="GO" id="GO:0009360">
    <property type="term" value="C:DNA polymerase III complex"/>
    <property type="evidence" value="ECO:0007669"/>
    <property type="project" value="InterPro"/>
</dbReference>
<dbReference type="Proteomes" id="UP000322981">
    <property type="component" value="Unassembled WGS sequence"/>
</dbReference>
<dbReference type="InterPro" id="IPR050238">
    <property type="entry name" value="DNA_Rep/Repair_Clamp_Loader"/>
</dbReference>
<dbReference type="SUPFAM" id="SSF52540">
    <property type="entry name" value="P-loop containing nucleoside triphosphate hydrolases"/>
    <property type="match status" value="1"/>
</dbReference>
<protein>
    <recommendedName>
        <fullName evidence="2">DNA polymerase III subunit delta'</fullName>
        <ecNumber evidence="1">2.7.7.7</ecNumber>
    </recommendedName>
</protein>
<dbReference type="PANTHER" id="PTHR11669:SF8">
    <property type="entry name" value="DNA POLYMERASE III SUBUNIT DELTA"/>
    <property type="match status" value="1"/>
</dbReference>